<gene>
    <name evidence="3" type="ORF">BQ4739_LOCUS17828</name>
    <name evidence="2" type="ORF">BQ4739_LOCUS3778</name>
</gene>
<dbReference type="PANTHER" id="PTHR43433">
    <property type="entry name" value="HYDROLASE, ALPHA/BETA FOLD FAMILY PROTEIN"/>
    <property type="match status" value="1"/>
</dbReference>
<sequence length="341" mass="37240">MLAHYETTTHLHQLPTSGTQKRLLSYIVLGVPLSAAELPEATIIYHHGWPSCRYEALPLHEPALSRKWRVIAVDRYGVGQSTFNPQGSFETWAADIQHLLDSLHIQQAVMLGMSGGGPYACACARYLPARTAALVTVAGMLATNDPAHADLLQQMHWMDKLHSHIIDNKLAHNAVLLASLPVMALSPYPLRLIGKLPGAVQQLVCRVLTSAGWAEADRQLLLQQPQITWQLLPELMAQSVAQGAAGWGWDMKLTSSAWSFDLRDIKVPAVLVCHGTGDVSLPASMAQRLAQQIPGAQLKLYEGEGHLSLLFRQAEDILASLAAALQRQRQRYRPAAATAGT</sequence>
<dbReference type="InterPro" id="IPR050471">
    <property type="entry name" value="AB_hydrolase"/>
</dbReference>
<evidence type="ECO:0000313" key="4">
    <source>
        <dbReference type="Proteomes" id="UP000256970"/>
    </source>
</evidence>
<dbReference type="Proteomes" id="UP000256970">
    <property type="component" value="Unassembled WGS sequence"/>
</dbReference>
<accession>A0A383WJ35</accession>
<reference evidence="3 4" key="1">
    <citation type="submission" date="2016-10" db="EMBL/GenBank/DDBJ databases">
        <authorList>
            <person name="Cai Z."/>
        </authorList>
    </citation>
    <scope>NUCLEOTIDE SEQUENCE [LARGE SCALE GENOMIC DNA]</scope>
</reference>
<feature type="domain" description="AB hydrolase-1" evidence="1">
    <location>
        <begin position="42"/>
        <end position="311"/>
    </location>
</feature>
<dbReference type="EMBL" id="FNXT01000294">
    <property type="protein sequence ID" value="SZX63224.1"/>
    <property type="molecule type" value="Genomic_DNA"/>
</dbReference>
<organism evidence="3 4">
    <name type="scientific">Tetradesmus obliquus</name>
    <name type="common">Green alga</name>
    <name type="synonym">Acutodesmus obliquus</name>
    <dbReference type="NCBI Taxonomy" id="3088"/>
    <lineage>
        <taxon>Eukaryota</taxon>
        <taxon>Viridiplantae</taxon>
        <taxon>Chlorophyta</taxon>
        <taxon>core chlorophytes</taxon>
        <taxon>Chlorophyceae</taxon>
        <taxon>CS clade</taxon>
        <taxon>Sphaeropleales</taxon>
        <taxon>Scenedesmaceae</taxon>
        <taxon>Tetradesmus</taxon>
    </lineage>
</organism>
<dbReference type="InterPro" id="IPR000073">
    <property type="entry name" value="AB_hydrolase_1"/>
</dbReference>
<protein>
    <recommendedName>
        <fullName evidence="1">AB hydrolase-1 domain-containing protein</fullName>
    </recommendedName>
</protein>
<evidence type="ECO:0000259" key="1">
    <source>
        <dbReference type="Pfam" id="PF00561"/>
    </source>
</evidence>
<dbReference type="Gene3D" id="3.40.50.1820">
    <property type="entry name" value="alpha/beta hydrolase"/>
    <property type="match status" value="1"/>
</dbReference>
<dbReference type="EMBL" id="FNXT01001285">
    <property type="protein sequence ID" value="SZX77477.1"/>
    <property type="molecule type" value="Genomic_DNA"/>
</dbReference>
<proteinExistence type="predicted"/>
<keyword evidence="4" id="KW-1185">Reference proteome</keyword>
<name>A0A383WJ35_TETOB</name>
<dbReference type="AlphaFoldDB" id="A0A383WJ35"/>
<dbReference type="SUPFAM" id="SSF53474">
    <property type="entry name" value="alpha/beta-Hydrolases"/>
    <property type="match status" value="1"/>
</dbReference>
<dbReference type="InterPro" id="IPR029058">
    <property type="entry name" value="AB_hydrolase_fold"/>
</dbReference>
<dbReference type="Pfam" id="PF00561">
    <property type="entry name" value="Abhydrolase_1"/>
    <property type="match status" value="1"/>
</dbReference>
<evidence type="ECO:0000313" key="2">
    <source>
        <dbReference type="EMBL" id="SZX63224.1"/>
    </source>
</evidence>
<evidence type="ECO:0000313" key="3">
    <source>
        <dbReference type="EMBL" id="SZX77477.1"/>
    </source>
</evidence>
<dbReference type="PANTHER" id="PTHR43433:SF1">
    <property type="entry name" value="BLL5160 PROTEIN"/>
    <property type="match status" value="1"/>
</dbReference>